<dbReference type="EMBL" id="CALNXI010004506">
    <property type="protein sequence ID" value="CAH3195966.1"/>
    <property type="molecule type" value="Genomic_DNA"/>
</dbReference>
<evidence type="ECO:0000313" key="2">
    <source>
        <dbReference type="Proteomes" id="UP001159427"/>
    </source>
</evidence>
<accession>A0ABN8SXS6</accession>
<name>A0ABN8SXS6_9CNID</name>
<evidence type="ECO:0000313" key="1">
    <source>
        <dbReference type="EMBL" id="CAH3195966.1"/>
    </source>
</evidence>
<comment type="caution">
    <text evidence="1">The sequence shown here is derived from an EMBL/GenBank/DDBJ whole genome shotgun (WGS) entry which is preliminary data.</text>
</comment>
<organism evidence="1 2">
    <name type="scientific">Porites evermanni</name>
    <dbReference type="NCBI Taxonomy" id="104178"/>
    <lineage>
        <taxon>Eukaryota</taxon>
        <taxon>Metazoa</taxon>
        <taxon>Cnidaria</taxon>
        <taxon>Anthozoa</taxon>
        <taxon>Hexacorallia</taxon>
        <taxon>Scleractinia</taxon>
        <taxon>Fungiina</taxon>
        <taxon>Poritidae</taxon>
        <taxon>Porites</taxon>
    </lineage>
</organism>
<feature type="non-terminal residue" evidence="1">
    <location>
        <position position="520"/>
    </location>
</feature>
<proteinExistence type="predicted"/>
<gene>
    <name evidence="1" type="ORF">PEVE_00031507</name>
</gene>
<dbReference type="Proteomes" id="UP001159427">
    <property type="component" value="Unassembled WGS sequence"/>
</dbReference>
<keyword evidence="2" id="KW-1185">Reference proteome</keyword>
<sequence>MAEEYHFSDDDEGDALLDRAYDRWEQLGGAAARGPLFQFTMQPMGRRRRWRDMVERAQFNAQLRQLRDPVPGDNIGMALTEALHQAIETELGREQRPAHHFVNFAITAHGFTHAYQTANFTVGEFLQPTARLDEMLATLAGKLNSNEAFNPDRGFQVDVVFVSMPGPGSGRHKQRNVGRLCLDRDNKKKKCIIPIRNRDALCCARAIVTMRAHCHKDQGVDGFRDWDNLKRGRPVQQRQAQVLHQQAGVAEGPCGLPEPRQFQQALGPHYQLLVMTRMKPFFLIFKGPDAPHPIRLLKSNDHFDGCTSFPAFVNRSYYCLDCERGFNTNDRTSHTCQGRRCRACGRFDCQDYVRGTRPTEYCPLCHRKFYGDHCMHHHVVSQQCQSIKTCLKCQAQYTVVPNKRHQCGYAKCPVCHKWVPIQDHKCYIQPVVENEEEESEPTEEGGGGMVAPPPPLFGYADFEAMQNAEGVFVANLLCYSSSEETTIHVLDGEDCALQFLRDLDDLTEVPDSESERNILV</sequence>
<protein>
    <submittedName>
        <fullName evidence="1">Uncharacterized protein</fullName>
    </submittedName>
</protein>
<reference evidence="1 2" key="1">
    <citation type="submission" date="2022-05" db="EMBL/GenBank/DDBJ databases">
        <authorList>
            <consortium name="Genoscope - CEA"/>
            <person name="William W."/>
        </authorList>
    </citation>
    <scope>NUCLEOTIDE SEQUENCE [LARGE SCALE GENOMIC DNA]</scope>
</reference>